<reference evidence="1 2" key="1">
    <citation type="journal article" date="2015" name="BMC Genomics">
        <title>Insights from the genome of Ophiocordyceps polyrhachis-furcata to pathogenicity and host specificity in insect fungi.</title>
        <authorList>
            <person name="Wichadakul D."/>
            <person name="Kobmoo N."/>
            <person name="Ingsriswang S."/>
            <person name="Tangphatsornruang S."/>
            <person name="Chantasingh D."/>
            <person name="Luangsa-ard J.J."/>
            <person name="Eurwilaichitr L."/>
        </authorList>
    </citation>
    <scope>NUCLEOTIDE SEQUENCE [LARGE SCALE GENOMIC DNA]</scope>
    <source>
        <strain evidence="1 2">BCC 54312</strain>
    </source>
</reference>
<dbReference type="Pfam" id="PF13450">
    <property type="entry name" value="NAD_binding_8"/>
    <property type="match status" value="1"/>
</dbReference>
<dbReference type="InterPro" id="IPR050464">
    <property type="entry name" value="Zeta_carotene_desat/Oxidored"/>
</dbReference>
<comment type="caution">
    <text evidence="1">The sequence shown here is derived from an EMBL/GenBank/DDBJ whole genome shotgun (WGS) entry which is preliminary data.</text>
</comment>
<proteinExistence type="predicted"/>
<dbReference type="PANTHER" id="PTHR42923">
    <property type="entry name" value="PROTOPORPHYRINOGEN OXIDASE"/>
    <property type="match status" value="1"/>
</dbReference>
<evidence type="ECO:0000313" key="1">
    <source>
        <dbReference type="EMBL" id="RCI12657.1"/>
    </source>
</evidence>
<organism evidence="1 2">
    <name type="scientific">Ophiocordyceps polyrhachis-furcata BCC 54312</name>
    <dbReference type="NCBI Taxonomy" id="1330021"/>
    <lineage>
        <taxon>Eukaryota</taxon>
        <taxon>Fungi</taxon>
        <taxon>Dikarya</taxon>
        <taxon>Ascomycota</taxon>
        <taxon>Pezizomycotina</taxon>
        <taxon>Sordariomycetes</taxon>
        <taxon>Hypocreomycetidae</taxon>
        <taxon>Hypocreales</taxon>
        <taxon>Ophiocordycipitaceae</taxon>
        <taxon>Ophiocordyceps</taxon>
    </lineage>
</organism>
<dbReference type="OrthoDB" id="5977668at2759"/>
<dbReference type="Gene3D" id="3.50.50.60">
    <property type="entry name" value="FAD/NAD(P)-binding domain"/>
    <property type="match status" value="2"/>
</dbReference>
<sequence>MAEASEMDDDVDGRQRVAIIGTGLAGLTTAHLLHSDVQRRYRVTLFDKADSLSLDAASVTVRHGDSGVVERVDMPMRACAGGYYANLLRMCRHLGIPLHPVRFLFVFAAMLPVNPPWWREATRPDDVGSAPGSYFVYASNQHRALPPRPAGRAVLLHWIELLYLLVCQAWFVAACFLVPPRTENLGEYLEKTWLPRRFVTHYLLPLMSSVSTCSHAEMLAFPASDVVNYKRLSHGQQHFTVSGGVRRVQLTLVEGIRDIRLGLRVTSVETASGGGLLVHWHSVGDGPPSASDEYFDRVVLAVSPDVAASIFRPLAASLEKVPTRRVESSVLGLRFSVEEAQGLTTAWSRHQDDVQPAQVVTLRTRFAEPGLTTTQALHAMPSGVFVLTSPLEPAQDSDLAVLRKASFTRTLRTPESRAIVRGIMGSGRASWMNGEDNVWLAGSWCWDGMVLLEGCVVSAMRVARDFGVRISWDGCA</sequence>
<accession>A0A367LE12</accession>
<dbReference type="SUPFAM" id="SSF51905">
    <property type="entry name" value="FAD/NAD(P)-binding domain"/>
    <property type="match status" value="1"/>
</dbReference>
<dbReference type="Proteomes" id="UP000253664">
    <property type="component" value="Unassembled WGS sequence"/>
</dbReference>
<evidence type="ECO:0000313" key="2">
    <source>
        <dbReference type="Proteomes" id="UP000253664"/>
    </source>
</evidence>
<dbReference type="InterPro" id="IPR036188">
    <property type="entry name" value="FAD/NAD-bd_sf"/>
</dbReference>
<dbReference type="EMBL" id="LKCN02000007">
    <property type="protein sequence ID" value="RCI12657.1"/>
    <property type="molecule type" value="Genomic_DNA"/>
</dbReference>
<dbReference type="AlphaFoldDB" id="A0A367LE12"/>
<name>A0A367LE12_9HYPO</name>
<dbReference type="STRING" id="1330021.A0A367LE12"/>
<dbReference type="GO" id="GO:0016491">
    <property type="term" value="F:oxidoreductase activity"/>
    <property type="evidence" value="ECO:0007669"/>
    <property type="project" value="TreeGrafter"/>
</dbReference>
<dbReference type="PANTHER" id="PTHR42923:SF42">
    <property type="entry name" value="AMINE OXIDASE DOMAIN-CONTAINING PROTEIN"/>
    <property type="match status" value="1"/>
</dbReference>
<dbReference type="Gene3D" id="3.90.660.20">
    <property type="entry name" value="Protoporphyrinogen oxidase, mitochondrial, domain 2"/>
    <property type="match status" value="1"/>
</dbReference>
<keyword evidence="2" id="KW-1185">Reference proteome</keyword>
<gene>
    <name evidence="1" type="ORF">L249_0162</name>
</gene>
<protein>
    <recommendedName>
        <fullName evidence="3">Amine oxidase domain-containing protein</fullName>
    </recommendedName>
</protein>
<evidence type="ECO:0008006" key="3">
    <source>
        <dbReference type="Google" id="ProtNLM"/>
    </source>
</evidence>